<dbReference type="Gene3D" id="3.40.309.10">
    <property type="entry name" value="Aldehyde Dehydrogenase, Chain A, domain 2"/>
    <property type="match status" value="1"/>
</dbReference>
<dbReference type="CDD" id="cd07085">
    <property type="entry name" value="ALDH_F6_MMSDH"/>
    <property type="match status" value="1"/>
</dbReference>
<evidence type="ECO:0000313" key="6">
    <source>
        <dbReference type="EMBL" id="KNC53935.1"/>
    </source>
</evidence>
<dbReference type="EC" id="1.2.1.27" evidence="2"/>
<dbReference type="STRING" id="461836.A0A0L0DNU0"/>
<dbReference type="NCBIfam" id="TIGR01722">
    <property type="entry name" value="MMSDH"/>
    <property type="match status" value="1"/>
</dbReference>
<dbReference type="PANTHER" id="PTHR43866">
    <property type="entry name" value="MALONATE-SEMIALDEHYDE DEHYDROGENASE"/>
    <property type="match status" value="1"/>
</dbReference>
<dbReference type="OMA" id="GGAKNHI"/>
<feature type="domain" description="Aldehyde dehydrogenase" evidence="5">
    <location>
        <begin position="41"/>
        <end position="510"/>
    </location>
</feature>
<keyword evidence="4" id="KW-0520">NAD</keyword>
<dbReference type="GO" id="GO:0006210">
    <property type="term" value="P:thymine catabolic process"/>
    <property type="evidence" value="ECO:0007669"/>
    <property type="project" value="TreeGrafter"/>
</dbReference>
<evidence type="ECO:0000256" key="3">
    <source>
        <dbReference type="ARBA" id="ARBA00023002"/>
    </source>
</evidence>
<organism evidence="6 7">
    <name type="scientific">Thecamonas trahens ATCC 50062</name>
    <dbReference type="NCBI Taxonomy" id="461836"/>
    <lineage>
        <taxon>Eukaryota</taxon>
        <taxon>Apusozoa</taxon>
        <taxon>Apusomonadida</taxon>
        <taxon>Apusomonadidae</taxon>
        <taxon>Thecamonas</taxon>
    </lineage>
</organism>
<dbReference type="FunFam" id="3.40.605.10:FF:000003">
    <property type="entry name" value="Methylmalonate-semialdehyde dehydrogenase [acylating]"/>
    <property type="match status" value="1"/>
</dbReference>
<evidence type="ECO:0000256" key="1">
    <source>
        <dbReference type="ARBA" id="ARBA00009986"/>
    </source>
</evidence>
<dbReference type="GeneID" id="25568009"/>
<dbReference type="InterPro" id="IPR015590">
    <property type="entry name" value="Aldehyde_DH_dom"/>
</dbReference>
<dbReference type="InterPro" id="IPR016162">
    <property type="entry name" value="Ald_DH_N"/>
</dbReference>
<reference evidence="6 7" key="1">
    <citation type="submission" date="2010-05" db="EMBL/GenBank/DDBJ databases">
        <title>The Genome Sequence of Thecamonas trahens ATCC 50062.</title>
        <authorList>
            <consortium name="The Broad Institute Genome Sequencing Platform"/>
            <person name="Russ C."/>
            <person name="Cuomo C."/>
            <person name="Shea T."/>
            <person name="Young S.K."/>
            <person name="Zeng Q."/>
            <person name="Koehrsen M."/>
            <person name="Haas B."/>
            <person name="Borodovsky M."/>
            <person name="Guigo R."/>
            <person name="Alvarado L."/>
            <person name="Berlin A."/>
            <person name="Bochicchio J."/>
            <person name="Borenstein D."/>
            <person name="Chapman S."/>
            <person name="Chen Z."/>
            <person name="Freedman E."/>
            <person name="Gellesch M."/>
            <person name="Goldberg J."/>
            <person name="Griggs A."/>
            <person name="Gujja S."/>
            <person name="Heilman E."/>
            <person name="Heiman D."/>
            <person name="Hepburn T."/>
            <person name="Howarth C."/>
            <person name="Jen D."/>
            <person name="Larson L."/>
            <person name="Mehta T."/>
            <person name="Park D."/>
            <person name="Pearson M."/>
            <person name="Roberts A."/>
            <person name="Saif S."/>
            <person name="Shenoy N."/>
            <person name="Sisk P."/>
            <person name="Stolte C."/>
            <person name="Sykes S."/>
            <person name="Thomson T."/>
            <person name="Walk T."/>
            <person name="White J."/>
            <person name="Yandava C."/>
            <person name="Burger G."/>
            <person name="Gray M.W."/>
            <person name="Holland P.W.H."/>
            <person name="King N."/>
            <person name="Lang F.B.F."/>
            <person name="Roger A.J."/>
            <person name="Ruiz-Trillo I."/>
            <person name="Lander E."/>
            <person name="Nusbaum C."/>
        </authorList>
    </citation>
    <scope>NUCLEOTIDE SEQUENCE [LARGE SCALE GENOMIC DNA]</scope>
    <source>
        <strain evidence="6 7">ATCC 50062</strain>
    </source>
</reference>
<dbReference type="FunFam" id="3.40.309.10:FF:000002">
    <property type="entry name" value="Methylmalonate-semialdehyde dehydrogenase (Acylating)"/>
    <property type="match status" value="1"/>
</dbReference>
<dbReference type="AlphaFoldDB" id="A0A0L0DNU0"/>
<dbReference type="RefSeq" id="XP_013754138.1">
    <property type="nucleotide sequence ID" value="XM_013898684.1"/>
</dbReference>
<dbReference type="GO" id="GO:0006574">
    <property type="term" value="P:L-valine catabolic process"/>
    <property type="evidence" value="ECO:0007669"/>
    <property type="project" value="TreeGrafter"/>
</dbReference>
<evidence type="ECO:0000259" key="5">
    <source>
        <dbReference type="Pfam" id="PF00171"/>
    </source>
</evidence>
<keyword evidence="3" id="KW-0560">Oxidoreductase</keyword>
<dbReference type="GO" id="GO:0004491">
    <property type="term" value="F:methylmalonate-semialdehyde dehydrogenase (acylating, NAD) activity"/>
    <property type="evidence" value="ECO:0007669"/>
    <property type="project" value="UniProtKB-EC"/>
</dbReference>
<accession>A0A0L0DNU0</accession>
<dbReference type="InterPro" id="IPR016163">
    <property type="entry name" value="Ald_DH_C"/>
</dbReference>
<dbReference type="OrthoDB" id="310895at2759"/>
<evidence type="ECO:0000256" key="4">
    <source>
        <dbReference type="ARBA" id="ARBA00023027"/>
    </source>
</evidence>
<dbReference type="SUPFAM" id="SSF53720">
    <property type="entry name" value="ALDH-like"/>
    <property type="match status" value="1"/>
</dbReference>
<dbReference type="EMBL" id="GL349484">
    <property type="protein sequence ID" value="KNC53935.1"/>
    <property type="molecule type" value="Genomic_DNA"/>
</dbReference>
<proteinExistence type="inferred from homology"/>
<dbReference type="InterPro" id="IPR010061">
    <property type="entry name" value="MeMal-semiAld_DH"/>
</dbReference>
<name>A0A0L0DNU0_THETB</name>
<dbReference type="PROSITE" id="PS00070">
    <property type="entry name" value="ALDEHYDE_DEHYDR_CYS"/>
    <property type="match status" value="1"/>
</dbReference>
<dbReference type="InterPro" id="IPR016160">
    <property type="entry name" value="Ald_DH_CS_CYS"/>
</dbReference>
<keyword evidence="7" id="KW-1185">Reference proteome</keyword>
<dbReference type="PANTHER" id="PTHR43866:SF3">
    <property type="entry name" value="METHYLMALONATE-SEMIALDEHYDE DEHYDROGENASE [ACYLATING], MITOCHONDRIAL"/>
    <property type="match status" value="1"/>
</dbReference>
<dbReference type="Gene3D" id="3.40.605.10">
    <property type="entry name" value="Aldehyde Dehydrogenase, Chain A, domain 1"/>
    <property type="match status" value="1"/>
</dbReference>
<protein>
    <recommendedName>
        <fullName evidence="2">methylmalonate-semialdehyde dehydrogenase (CoA acylating)</fullName>
        <ecNumber evidence="2">1.2.1.27</ecNumber>
    </recommendedName>
</protein>
<dbReference type="Proteomes" id="UP000054408">
    <property type="component" value="Unassembled WGS sequence"/>
</dbReference>
<sequence length="534" mass="56742">MLNLRLASTASRYLPQVATAALSVSAQASAQASKLLIDGEWKESAATEHIDVFNPATQELVARVPETTNDEFEAAVAAAKAAFPAWKATSVANRVRVMLKYQALIREHQTEIAKLIVDEQGKTLVDAEGDVFRGLEAVEYCCTMVPHLFGESSQSVATNLDVVSWQEPLGVCAGITPFNFPAMIPLWMFPMAITAGNTFILKPSEKDPTASLRLVELAEEAGVPKGVLNVVHGSVDTVNNICDHPDIRAISFVGSGPAGKHIFTRGSANGKRVQSNLDAKNHGVIMPDANRESVVNALVGSGFGAAGQRCMALSTIVTVGESAEWINDVAEKAAKLTVSGGMEPDADVGPVISKQSLERIHSIIESAEKEGATILLDGRNVDVPAKYAEGNFVGPTIITNVTPDMTCYKEEIFGPVVVVLSVDTLDEAIDLVNGNEFGNGTAIFTASGAAARKYASEVEVTQVGIGNPGVPIPVPPAAFSFSGGKASHWSGGRLFLGKEGIGFFTQTKTVMSSWNYDHEAVEELRTSMPVHHKQ</sequence>
<dbReference type="GO" id="GO:0005739">
    <property type="term" value="C:mitochondrion"/>
    <property type="evidence" value="ECO:0007669"/>
    <property type="project" value="TreeGrafter"/>
</dbReference>
<evidence type="ECO:0000256" key="2">
    <source>
        <dbReference type="ARBA" id="ARBA00013048"/>
    </source>
</evidence>
<evidence type="ECO:0000313" key="7">
    <source>
        <dbReference type="Proteomes" id="UP000054408"/>
    </source>
</evidence>
<comment type="similarity">
    <text evidence="1">Belongs to the aldehyde dehydrogenase family.</text>
</comment>
<dbReference type="Pfam" id="PF00171">
    <property type="entry name" value="Aldedh"/>
    <property type="match status" value="1"/>
</dbReference>
<dbReference type="InterPro" id="IPR016161">
    <property type="entry name" value="Ald_DH/histidinol_DH"/>
</dbReference>
<gene>
    <name evidence="6" type="ORF">AMSG_09578</name>
</gene>
<dbReference type="eggNOG" id="KOG2449">
    <property type="taxonomic scope" value="Eukaryota"/>
</dbReference>